<dbReference type="Pfam" id="PF24681">
    <property type="entry name" value="Kelch_KLHDC2_KLHL20_DRC7"/>
    <property type="match status" value="1"/>
</dbReference>
<dbReference type="Gene3D" id="2.120.10.80">
    <property type="entry name" value="Kelch-type beta propeller"/>
    <property type="match status" value="1"/>
</dbReference>
<gene>
    <name evidence="3" type="ORF">PHABIO_181</name>
</gene>
<dbReference type="SUPFAM" id="SSF117281">
    <property type="entry name" value="Kelch motif"/>
    <property type="match status" value="1"/>
</dbReference>
<proteinExistence type="predicted"/>
<dbReference type="InterPro" id="IPR015915">
    <property type="entry name" value="Kelch-typ_b-propeller"/>
</dbReference>
<organism evidence="3 4">
    <name type="scientific">Pseudomonas phage Phabio</name>
    <dbReference type="NCBI Taxonomy" id="2006668"/>
    <lineage>
        <taxon>Viruses</taxon>
        <taxon>Duplodnaviria</taxon>
        <taxon>Heunggongvirae</taxon>
        <taxon>Uroviricota</taxon>
        <taxon>Caudoviricetes</taxon>
        <taxon>Chimalliviridae</taxon>
        <taxon>Phabiovirus</taxon>
        <taxon>Phabiovirus phabio</taxon>
    </lineage>
</organism>
<keyword evidence="1" id="KW-0880">Kelch repeat</keyword>
<dbReference type="SMART" id="SM00612">
    <property type="entry name" value="Kelch"/>
    <property type="match status" value="3"/>
</dbReference>
<evidence type="ECO:0000313" key="3">
    <source>
        <dbReference type="EMBL" id="ARV76812.1"/>
    </source>
</evidence>
<keyword evidence="4" id="KW-1185">Reference proteome</keyword>
<dbReference type="InterPro" id="IPR006652">
    <property type="entry name" value="Kelch_1"/>
</dbReference>
<dbReference type="PANTHER" id="PTHR45632:SF3">
    <property type="entry name" value="KELCH-LIKE PROTEIN 32"/>
    <property type="match status" value="1"/>
</dbReference>
<dbReference type="Proteomes" id="UP000225448">
    <property type="component" value="Segment"/>
</dbReference>
<dbReference type="EMBL" id="MF042360">
    <property type="protein sequence ID" value="ARV76812.1"/>
    <property type="molecule type" value="Genomic_DNA"/>
</dbReference>
<dbReference type="PANTHER" id="PTHR45632">
    <property type="entry name" value="LD33804P"/>
    <property type="match status" value="1"/>
</dbReference>
<name>A0A1Y0STL4_9CAUD</name>
<evidence type="ECO:0008006" key="5">
    <source>
        <dbReference type="Google" id="ProtNLM"/>
    </source>
</evidence>
<protein>
    <recommendedName>
        <fullName evidence="5">Virion structural protein</fullName>
    </recommendedName>
</protein>
<keyword evidence="2" id="KW-0677">Repeat</keyword>
<evidence type="ECO:0000256" key="2">
    <source>
        <dbReference type="ARBA" id="ARBA00022737"/>
    </source>
</evidence>
<dbReference type="SUPFAM" id="SSF69322">
    <property type="entry name" value="Tricorn protease domain 2"/>
    <property type="match status" value="1"/>
</dbReference>
<evidence type="ECO:0000313" key="4">
    <source>
        <dbReference type="Proteomes" id="UP000225448"/>
    </source>
</evidence>
<sequence length="493" mass="52986">MFEQLLGFGRKPVTGSVWSKRVATGVSIETSKQATATYKTDVYFIGGNGPDGTSASNKCYKYNVVTNAITAIADMPTAMFRHSCIAGDGVIFVWGGFDGATNTQRFYRYTVSNNTWVSLTQPTAAQAPGIADVGMCNIGLDLYFLGGSGGNAPADSTNRFIKYTPSTNTWKALAAYPTAISSAALAVTSDRVYAAFGTYNQGAVSSNIIAEYDEPLNTWTTVVLDTIGNGGVSRVSPNVAKFGTELHYWDSVNGTMSKYKPESKTYTADAGAVPAEYRTACGFLIRNKWVGNVSGLNLTVYDPYFGKPLPDYVVIPFQEFGSTQEVSTGFNIGGAGNVAYAAMNWFVVRYNSETWVLAEKPLRRGGTYNSSYAFLANGTNIVYSGINYNIRLTDTVSNANEPWGYLFARTVLGYNPAGITYTKLANHTNYSIGFRAGAAASYEWTKLSSGASLQLARGGTDVGSAGSSFNQQQDSQETTCRPFARVTGGAFPW</sequence>
<evidence type="ECO:0000256" key="1">
    <source>
        <dbReference type="ARBA" id="ARBA00022441"/>
    </source>
</evidence>
<accession>A0A1Y0STL4</accession>
<reference evidence="3 4" key="1">
    <citation type="submission" date="2017-05" db="EMBL/GenBank/DDBJ databases">
        <authorList>
            <person name="Song R."/>
            <person name="Chenine A.L."/>
            <person name="Ruprecht R.M."/>
        </authorList>
    </citation>
    <scope>NUCLEOTIDE SEQUENCE [LARGE SCALE GENOMIC DNA]</scope>
</reference>